<feature type="domain" description="Major facilitator superfamily (MFS) profile" evidence="8">
    <location>
        <begin position="17"/>
        <end position="440"/>
    </location>
</feature>
<dbReference type="RefSeq" id="WP_147259539.1">
    <property type="nucleotide sequence ID" value="NZ_VIWU01000001.1"/>
</dbReference>
<dbReference type="PROSITE" id="PS50850">
    <property type="entry name" value="MFS"/>
    <property type="match status" value="1"/>
</dbReference>
<feature type="transmembrane region" description="Helical" evidence="7">
    <location>
        <begin position="234"/>
        <end position="251"/>
    </location>
</feature>
<feature type="transmembrane region" description="Helical" evidence="7">
    <location>
        <begin position="377"/>
        <end position="397"/>
    </location>
</feature>
<feature type="transmembrane region" description="Helical" evidence="7">
    <location>
        <begin position="83"/>
        <end position="102"/>
    </location>
</feature>
<evidence type="ECO:0000256" key="5">
    <source>
        <dbReference type="ARBA" id="ARBA00022989"/>
    </source>
</evidence>
<feature type="transmembrane region" description="Helical" evidence="7">
    <location>
        <begin position="208"/>
        <end position="228"/>
    </location>
</feature>
<sequence length="440" mass="42901">MTVSRAATTGSGSRWDAVLVVCLGVVLMSLDMTIVAVALPAIGAELNAPPAVAQWLLLGYSLPVVALSLPAGRWVDRAGPLPAFRLAVGGFGIASALVALAPGIGTLVAARVLQGCAGALIGVVALPLVNDAVRPEHRGRAMSIVLTLIPLAGVAGPALGGLLTDTVGWRTIFLVNLPVVAVALALSGRAIPAVRPGRAGLPRPDRAAVLDTGLLGAGATALVLALSLPADAPLLTAGLLAVAAVTTVAWARRPDARPVLGLLRMRRITPSLVALLATTAGVGAVNLLVPYALVGAGASTTGLVLLVLSAAMAATSPPAGVLADRVGAAPVVVAGAVAVLAGAAWMLAAPVGPLGLVGPLLLIGVGNGLFAGPTSALVLGATPAGMVGAGSGLTALARNLGFTLGPALAAVTLGTAVVPLVLAAIALMAAAAVPRRRTGS</sequence>
<dbReference type="OrthoDB" id="7375466at2"/>
<dbReference type="GO" id="GO:0005886">
    <property type="term" value="C:plasma membrane"/>
    <property type="evidence" value="ECO:0007669"/>
    <property type="project" value="UniProtKB-SubCell"/>
</dbReference>
<dbReference type="AlphaFoldDB" id="A0A561T1F5"/>
<evidence type="ECO:0000256" key="7">
    <source>
        <dbReference type="SAM" id="Phobius"/>
    </source>
</evidence>
<proteinExistence type="predicted"/>
<feature type="transmembrane region" description="Helical" evidence="7">
    <location>
        <begin position="295"/>
        <end position="314"/>
    </location>
</feature>
<evidence type="ECO:0000256" key="2">
    <source>
        <dbReference type="ARBA" id="ARBA00022448"/>
    </source>
</evidence>
<accession>A0A561T1F5</accession>
<dbReference type="PANTHER" id="PTHR42718:SF46">
    <property type="entry name" value="BLR6921 PROTEIN"/>
    <property type="match status" value="1"/>
</dbReference>
<comment type="caution">
    <text evidence="9">The sequence shown here is derived from an EMBL/GenBank/DDBJ whole genome shotgun (WGS) entry which is preliminary data.</text>
</comment>
<keyword evidence="5 7" id="KW-1133">Transmembrane helix</keyword>
<keyword evidence="3" id="KW-1003">Cell membrane</keyword>
<evidence type="ECO:0000259" key="8">
    <source>
        <dbReference type="PROSITE" id="PS50850"/>
    </source>
</evidence>
<evidence type="ECO:0000256" key="1">
    <source>
        <dbReference type="ARBA" id="ARBA00004651"/>
    </source>
</evidence>
<feature type="transmembrane region" description="Helical" evidence="7">
    <location>
        <begin position="141"/>
        <end position="163"/>
    </location>
</feature>
<keyword evidence="10" id="KW-1185">Reference proteome</keyword>
<evidence type="ECO:0000256" key="3">
    <source>
        <dbReference type="ARBA" id="ARBA00022475"/>
    </source>
</evidence>
<dbReference type="PANTHER" id="PTHR42718">
    <property type="entry name" value="MAJOR FACILITATOR SUPERFAMILY MULTIDRUG TRANSPORTER MFSC"/>
    <property type="match status" value="1"/>
</dbReference>
<name>A0A561T1F5_9PSEU</name>
<feature type="transmembrane region" description="Helical" evidence="7">
    <location>
        <begin position="51"/>
        <end position="71"/>
    </location>
</feature>
<gene>
    <name evidence="9" type="ORF">FHX44_116886</name>
</gene>
<feature type="transmembrane region" description="Helical" evidence="7">
    <location>
        <begin position="169"/>
        <end position="187"/>
    </location>
</feature>
<feature type="transmembrane region" description="Helical" evidence="7">
    <location>
        <begin position="17"/>
        <end position="39"/>
    </location>
</feature>
<dbReference type="InterPro" id="IPR020846">
    <property type="entry name" value="MFS_dom"/>
</dbReference>
<dbReference type="SUPFAM" id="SSF103473">
    <property type="entry name" value="MFS general substrate transporter"/>
    <property type="match status" value="1"/>
</dbReference>
<dbReference type="Gene3D" id="1.20.1250.20">
    <property type="entry name" value="MFS general substrate transporter like domains"/>
    <property type="match status" value="1"/>
</dbReference>
<feature type="transmembrane region" description="Helical" evidence="7">
    <location>
        <begin position="272"/>
        <end position="289"/>
    </location>
</feature>
<evidence type="ECO:0000256" key="6">
    <source>
        <dbReference type="ARBA" id="ARBA00023136"/>
    </source>
</evidence>
<feature type="transmembrane region" description="Helical" evidence="7">
    <location>
        <begin position="108"/>
        <end position="129"/>
    </location>
</feature>
<dbReference type="GO" id="GO:0022857">
    <property type="term" value="F:transmembrane transporter activity"/>
    <property type="evidence" value="ECO:0007669"/>
    <property type="project" value="InterPro"/>
</dbReference>
<protein>
    <submittedName>
        <fullName evidence="9">MFS transporter</fullName>
    </submittedName>
</protein>
<comment type="subcellular location">
    <subcellularLocation>
        <location evidence="1">Cell membrane</location>
        <topology evidence="1">Multi-pass membrane protein</topology>
    </subcellularLocation>
</comment>
<dbReference type="InterPro" id="IPR011701">
    <property type="entry name" value="MFS"/>
</dbReference>
<dbReference type="Pfam" id="PF07690">
    <property type="entry name" value="MFS_1"/>
    <property type="match status" value="1"/>
</dbReference>
<dbReference type="Proteomes" id="UP000321261">
    <property type="component" value="Unassembled WGS sequence"/>
</dbReference>
<dbReference type="CDD" id="cd17321">
    <property type="entry name" value="MFS_MMR_MDR_like"/>
    <property type="match status" value="1"/>
</dbReference>
<feature type="transmembrane region" description="Helical" evidence="7">
    <location>
        <begin position="326"/>
        <end position="348"/>
    </location>
</feature>
<feature type="transmembrane region" description="Helical" evidence="7">
    <location>
        <begin position="354"/>
        <end position="370"/>
    </location>
</feature>
<evidence type="ECO:0000313" key="9">
    <source>
        <dbReference type="EMBL" id="TWF80943.1"/>
    </source>
</evidence>
<organism evidence="9 10">
    <name type="scientific">Pseudonocardia hierapolitana</name>
    <dbReference type="NCBI Taxonomy" id="1128676"/>
    <lineage>
        <taxon>Bacteria</taxon>
        <taxon>Bacillati</taxon>
        <taxon>Actinomycetota</taxon>
        <taxon>Actinomycetes</taxon>
        <taxon>Pseudonocardiales</taxon>
        <taxon>Pseudonocardiaceae</taxon>
        <taxon>Pseudonocardia</taxon>
    </lineage>
</organism>
<dbReference type="Gene3D" id="1.20.1720.10">
    <property type="entry name" value="Multidrug resistance protein D"/>
    <property type="match status" value="1"/>
</dbReference>
<evidence type="ECO:0000256" key="4">
    <source>
        <dbReference type="ARBA" id="ARBA00022692"/>
    </source>
</evidence>
<dbReference type="EMBL" id="VIWU01000001">
    <property type="protein sequence ID" value="TWF80943.1"/>
    <property type="molecule type" value="Genomic_DNA"/>
</dbReference>
<reference evidence="9 10" key="1">
    <citation type="submission" date="2019-06" db="EMBL/GenBank/DDBJ databases">
        <title>Sequencing the genomes of 1000 actinobacteria strains.</title>
        <authorList>
            <person name="Klenk H.-P."/>
        </authorList>
    </citation>
    <scope>NUCLEOTIDE SEQUENCE [LARGE SCALE GENOMIC DNA]</scope>
    <source>
        <strain evidence="9 10">DSM 45671</strain>
    </source>
</reference>
<keyword evidence="6 7" id="KW-0472">Membrane</keyword>
<evidence type="ECO:0000313" key="10">
    <source>
        <dbReference type="Proteomes" id="UP000321261"/>
    </source>
</evidence>
<feature type="transmembrane region" description="Helical" evidence="7">
    <location>
        <begin position="409"/>
        <end position="433"/>
    </location>
</feature>
<dbReference type="InterPro" id="IPR036259">
    <property type="entry name" value="MFS_trans_sf"/>
</dbReference>
<keyword evidence="2" id="KW-0813">Transport</keyword>
<keyword evidence="4 7" id="KW-0812">Transmembrane</keyword>